<dbReference type="OrthoDB" id="6252479at2759"/>
<keyword evidence="7" id="KW-0325">Glycoprotein</keyword>
<keyword evidence="14" id="KW-1185">Reference proteome</keyword>
<organism evidence="13 14">
    <name type="scientific">Clonorchis sinensis</name>
    <name type="common">Chinese liver fluke</name>
    <dbReference type="NCBI Taxonomy" id="79923"/>
    <lineage>
        <taxon>Eukaryota</taxon>
        <taxon>Metazoa</taxon>
        <taxon>Spiralia</taxon>
        <taxon>Lophotrochozoa</taxon>
        <taxon>Platyhelminthes</taxon>
        <taxon>Trematoda</taxon>
        <taxon>Digenea</taxon>
        <taxon>Opisthorchiida</taxon>
        <taxon>Opisthorchiata</taxon>
        <taxon>Opisthorchiidae</taxon>
        <taxon>Clonorchis</taxon>
    </lineage>
</organism>
<dbReference type="InterPro" id="IPR020894">
    <property type="entry name" value="Cadherin_CS"/>
</dbReference>
<dbReference type="Gene3D" id="2.60.40.60">
    <property type="entry name" value="Cadherins"/>
    <property type="match status" value="7"/>
</dbReference>
<feature type="domain" description="Cadherin" evidence="12">
    <location>
        <begin position="780"/>
        <end position="903"/>
    </location>
</feature>
<evidence type="ECO:0000256" key="2">
    <source>
        <dbReference type="ARBA" id="ARBA00022692"/>
    </source>
</evidence>
<evidence type="ECO:0000256" key="7">
    <source>
        <dbReference type="ARBA" id="ARBA00023180"/>
    </source>
</evidence>
<evidence type="ECO:0000256" key="10">
    <source>
        <dbReference type="SAM" id="Phobius"/>
    </source>
</evidence>
<dbReference type="GO" id="GO:0007156">
    <property type="term" value="P:homophilic cell adhesion via plasma membrane adhesion molecules"/>
    <property type="evidence" value="ECO:0007669"/>
    <property type="project" value="InterPro"/>
</dbReference>
<reference evidence="13 14" key="2">
    <citation type="journal article" date="2021" name="Genomics">
        <title>High-quality reference genome for Clonorchis sinensis.</title>
        <authorList>
            <person name="Young N.D."/>
            <person name="Stroehlein A.J."/>
            <person name="Kinkar L."/>
            <person name="Wang T."/>
            <person name="Sohn W.M."/>
            <person name="Chang B.C.H."/>
            <person name="Kaur P."/>
            <person name="Weisz D."/>
            <person name="Dudchenko O."/>
            <person name="Aiden E.L."/>
            <person name="Korhonen P.K."/>
            <person name="Gasser R.B."/>
        </authorList>
    </citation>
    <scope>NUCLEOTIDE SEQUENCE [LARGE SCALE GENOMIC DNA]</scope>
    <source>
        <strain evidence="13">Cs-k2</strain>
    </source>
</reference>
<sequence length="1744" mass="191664">MERTLFIFVYTMTTLGWQASASLLQQANFPFDAGLPDQNAKVFQVVEEAPNGTEVHGVSEFLQRAVNFAQDAYKPASDLDVSFQLLGAQGGLTNALHLDPHSGKLTVVGRIDREALCTKYSDKTSSSLTIDANSYQQQYANSFGYISAPSEECVKKLEIIATLASGSRQPEMKKITLSLSIDDINDNSPQWPQLVRTTGTGREHQLPVIELQVLESPRNPNVHVPQQARLQLPGAHDPDAGLNGRVTYRLSPVLGDNQYLHSVDASTQTLPFILEEEPSGTLELVSTSNMDFEKQPFYEMYLIASDSGNPPLTSTALVKVHLIDVNDESPVFEHEVFYPPSGAISEKTVPGTLILNLSAADADASPANNRLRYVMLPNPAATKYFIVHPDGRISLRQWLDYETMPSSPKTIPLPGSQLSQADINQVRKQFVFRVQAIDSAPAPYERKGEATVVVPVIDENDEAPVINPRFFGPPELTNHGILGVVTENAVAPVRLAYIQVRDPDFNGKDKVSCQLTDTTNFSLVPVRSINLADLAYTTGEHDDSNNDYMLTLLIQPDRERTPVLQVRIKCLDTVGNSNEQTLRIRVLDVNDEVPTFTKSIYRFRLSENTDSGSTLPVRTPNGSLIPVGHRIGKVVAHDNDLGENAHIIYRLAPDRLEITPANTAENHTFLHGTDSSIRNTFTYSSSVIEQKPTVQDLFRIDEQTGVLYALKSFDAENVAAFRLNVLAIDQAKESVALTGTAEVEIRITDVNDWPPVFYKANVTSDEETSHTVAHSASVEYVSNYVFHVRENKPPYWLVGRIAAIDPDIGQRGAGDISTPTGIQHSQISLQLAGDSEPELRKTFSVHSTSGYLRTRVSLDREKQAVYVFNVVACDTGNEAGQERSATATVTVFVEDENDNDPVFIRPVGAVSRAATSAESKLDSPLTVNPLAQKDSAQAGGVSARRGEGSFSLTEGTPPHQSLPGNQRADSQDAGIPIVVVHRNTWSQYLDRDGNPTTNGRPLLQVEATDADSGDNGRITYRIGAGNSAGFFTLDNATGILMISPKVAVDQQNTQAGSSTQTHIAEPPTMTNREYRLLFEACDHGVPKRCATPIWVRLLLDVDEMSNLVSRDHLSAHMTNEYIYPESLGPLTSSGNKLKEDGSQNVAGAKMVQAGGALPDNSRIKYSEGRAWSSGSRNPIDGYYRSDGLSRDQMDKYNWNMDGVIPNRRVYVDGDGRSLREFNHAPTSLVVSEAVIICLVVVFIVLLCAAGILFYLVRRKSILYTVGARVKSTDPNHQVPVAKATDSNVVSFHSQTGGERLETDKSSSVYRVTQNLHPDEGKTTNMTATNSSNLTGTQGTPADVMSLHALLRRNSEPLLDQASNSSRLASLNESIYMSRAFMPSNFAQPVGNTTNNGLCPGLARKSIPQSPLAKVVTRSITPFWELTSGTDNRVNGCAEQPGMMTESTLWKPVNPNSSNTVYHMGPQVFSNRLPLHSPPEETRYPCEKLTNAASYLGVSPPARQAGFHLRGDSLPVYAEQLSPRMSTSGKWSAFHPALEHQPYQELANLTATLRRHNYPTRSIHTWLPQDKVFSNTLRSSSNAYGPLHPSQYVLTPRFHYANAQLNSTIGRPTSPSVNPSNPVQFYRPPSVLSRCDNGCEAGERSENEDVKLSSRDFDYQMPDKNDCISPTDISKRKRARVLLADFAECDQVVGTIDNGAEQQEQHDLENPTFVESIDSPSHKVNSPSYSRAKYVYDAYREASFV</sequence>
<dbReference type="InterPro" id="IPR002126">
    <property type="entry name" value="Cadherin-like_dom"/>
</dbReference>
<feature type="signal peptide" evidence="11">
    <location>
        <begin position="1"/>
        <end position="21"/>
    </location>
</feature>
<evidence type="ECO:0000256" key="4">
    <source>
        <dbReference type="ARBA" id="ARBA00022837"/>
    </source>
</evidence>
<proteinExistence type="predicted"/>
<keyword evidence="5 10" id="KW-1133">Transmembrane helix</keyword>
<feature type="domain" description="Cadherin" evidence="12">
    <location>
        <begin position="597"/>
        <end position="757"/>
    </location>
</feature>
<keyword evidence="4 8" id="KW-0106">Calcium</keyword>
<evidence type="ECO:0000259" key="12">
    <source>
        <dbReference type="PROSITE" id="PS50268"/>
    </source>
</evidence>
<gene>
    <name evidence="13" type="ORF">CSKR_100443</name>
</gene>
<evidence type="ECO:0000313" key="13">
    <source>
        <dbReference type="EMBL" id="KAG5452615.1"/>
    </source>
</evidence>
<reference evidence="13 14" key="1">
    <citation type="journal article" date="2018" name="Biotechnol. Adv.">
        <title>Improved genomic resources and new bioinformatic workflow for the carcinogenic parasite Clonorchis sinensis: Biotechnological implications.</title>
        <authorList>
            <person name="Wang D."/>
            <person name="Korhonen P.K."/>
            <person name="Gasser R.B."/>
            <person name="Young N.D."/>
        </authorList>
    </citation>
    <scope>NUCLEOTIDE SEQUENCE [LARGE SCALE GENOMIC DNA]</scope>
    <source>
        <strain evidence="13">Cs-k2</strain>
    </source>
</reference>
<comment type="caution">
    <text evidence="13">The sequence shown here is derived from an EMBL/GenBank/DDBJ whole genome shotgun (WGS) entry which is preliminary data.</text>
</comment>
<name>A0A8T1MUS1_CLOSI</name>
<keyword evidence="6 10" id="KW-0472">Membrane</keyword>
<dbReference type="CDD" id="cd11304">
    <property type="entry name" value="Cadherin_repeat"/>
    <property type="match status" value="7"/>
</dbReference>
<dbReference type="InterPro" id="IPR050174">
    <property type="entry name" value="Protocadherin/Cadherin-CA"/>
</dbReference>
<dbReference type="InterPro" id="IPR015919">
    <property type="entry name" value="Cadherin-like_sf"/>
</dbReference>
<accession>A0A8T1MUS1</accession>
<evidence type="ECO:0000256" key="9">
    <source>
        <dbReference type="SAM" id="MobiDB-lite"/>
    </source>
</evidence>
<evidence type="ECO:0000313" key="14">
    <source>
        <dbReference type="Proteomes" id="UP000286415"/>
    </source>
</evidence>
<dbReference type="PANTHER" id="PTHR24028:SF146">
    <property type="entry name" value="CADHERIN 96CB, ISOFORM D-RELATED"/>
    <property type="match status" value="1"/>
</dbReference>
<evidence type="ECO:0000256" key="5">
    <source>
        <dbReference type="ARBA" id="ARBA00022989"/>
    </source>
</evidence>
<dbReference type="PRINTS" id="PR00205">
    <property type="entry name" value="CADHERIN"/>
</dbReference>
<feature type="domain" description="Cadherin" evidence="12">
    <location>
        <begin position="485"/>
        <end position="596"/>
    </location>
</feature>
<evidence type="ECO:0000256" key="1">
    <source>
        <dbReference type="ARBA" id="ARBA00004167"/>
    </source>
</evidence>
<feature type="transmembrane region" description="Helical" evidence="10">
    <location>
        <begin position="1233"/>
        <end position="1256"/>
    </location>
</feature>
<keyword evidence="11" id="KW-0732">Signal</keyword>
<dbReference type="PANTHER" id="PTHR24028">
    <property type="entry name" value="CADHERIN-87A"/>
    <property type="match status" value="1"/>
</dbReference>
<evidence type="ECO:0000256" key="8">
    <source>
        <dbReference type="PROSITE-ProRule" id="PRU00043"/>
    </source>
</evidence>
<feature type="compositionally biased region" description="Polar residues" evidence="9">
    <location>
        <begin position="950"/>
        <end position="968"/>
    </location>
</feature>
<keyword evidence="2 10" id="KW-0812">Transmembrane</keyword>
<evidence type="ECO:0000256" key="3">
    <source>
        <dbReference type="ARBA" id="ARBA00022737"/>
    </source>
</evidence>
<evidence type="ECO:0000256" key="11">
    <source>
        <dbReference type="SAM" id="SignalP"/>
    </source>
</evidence>
<feature type="domain" description="Cadherin" evidence="12">
    <location>
        <begin position="235"/>
        <end position="332"/>
    </location>
</feature>
<dbReference type="GO" id="GO:0005886">
    <property type="term" value="C:plasma membrane"/>
    <property type="evidence" value="ECO:0007669"/>
    <property type="project" value="InterPro"/>
</dbReference>
<evidence type="ECO:0000256" key="6">
    <source>
        <dbReference type="ARBA" id="ARBA00023136"/>
    </source>
</evidence>
<dbReference type="SMART" id="SM00112">
    <property type="entry name" value="CA"/>
    <property type="match status" value="7"/>
</dbReference>
<dbReference type="PROSITE" id="PS00232">
    <property type="entry name" value="CADHERIN_1"/>
    <property type="match status" value="2"/>
</dbReference>
<feature type="domain" description="Cadherin" evidence="12">
    <location>
        <begin position="999"/>
        <end position="1108"/>
    </location>
</feature>
<dbReference type="SUPFAM" id="SSF49313">
    <property type="entry name" value="Cadherin-like"/>
    <property type="match status" value="6"/>
</dbReference>
<dbReference type="PROSITE" id="PS50268">
    <property type="entry name" value="CADHERIN_2"/>
    <property type="match status" value="7"/>
</dbReference>
<dbReference type="GO" id="GO:0005509">
    <property type="term" value="F:calcium ion binding"/>
    <property type="evidence" value="ECO:0007669"/>
    <property type="project" value="UniProtKB-UniRule"/>
</dbReference>
<feature type="domain" description="Cadherin" evidence="12">
    <location>
        <begin position="37"/>
        <end position="191"/>
    </location>
</feature>
<comment type="subcellular location">
    <subcellularLocation>
        <location evidence="1">Membrane</location>
        <topology evidence="1">Single-pass membrane protein</topology>
    </subcellularLocation>
</comment>
<feature type="domain" description="Cadherin" evidence="12">
    <location>
        <begin position="344"/>
        <end position="470"/>
    </location>
</feature>
<feature type="chain" id="PRO_5035718503" evidence="11">
    <location>
        <begin position="22"/>
        <end position="1744"/>
    </location>
</feature>
<dbReference type="Proteomes" id="UP000286415">
    <property type="component" value="Unassembled WGS sequence"/>
</dbReference>
<dbReference type="Pfam" id="PF00028">
    <property type="entry name" value="Cadherin"/>
    <property type="match status" value="4"/>
</dbReference>
<feature type="compositionally biased region" description="Polar residues" evidence="9">
    <location>
        <begin position="1322"/>
        <end position="1338"/>
    </location>
</feature>
<feature type="region of interest" description="Disordered" evidence="9">
    <location>
        <begin position="915"/>
        <end position="971"/>
    </location>
</feature>
<protein>
    <submittedName>
        <fullName evidence="13">Protocadherin gamma-A8</fullName>
    </submittedName>
</protein>
<keyword evidence="3" id="KW-0677">Repeat</keyword>
<dbReference type="EMBL" id="NIRI02000042">
    <property type="protein sequence ID" value="KAG5452615.1"/>
    <property type="molecule type" value="Genomic_DNA"/>
</dbReference>
<feature type="region of interest" description="Disordered" evidence="9">
    <location>
        <begin position="1316"/>
        <end position="1338"/>
    </location>
</feature>